<organism evidence="1 2">
    <name type="scientific">Entomophthora muscae</name>
    <dbReference type="NCBI Taxonomy" id="34485"/>
    <lineage>
        <taxon>Eukaryota</taxon>
        <taxon>Fungi</taxon>
        <taxon>Fungi incertae sedis</taxon>
        <taxon>Zoopagomycota</taxon>
        <taxon>Entomophthoromycotina</taxon>
        <taxon>Entomophthoromycetes</taxon>
        <taxon>Entomophthorales</taxon>
        <taxon>Entomophthoraceae</taxon>
        <taxon>Entomophthora</taxon>
    </lineage>
</organism>
<accession>A0ACC2T0M7</accession>
<dbReference type="EMBL" id="QTSX02003768">
    <property type="protein sequence ID" value="KAJ9068213.1"/>
    <property type="molecule type" value="Genomic_DNA"/>
</dbReference>
<evidence type="ECO:0000313" key="2">
    <source>
        <dbReference type="Proteomes" id="UP001165960"/>
    </source>
</evidence>
<sequence>MSSSNSPREAESSPSNSLDLLKAITTQNIPFFDGTNLLTWPNCFELYCKKHRVKQADRIEEVQFFLEGRAAAWHSSLTGNYTWANWKSAAFKHFDGGIETVIAKLKGVEQTNFKTTEEFIEESNTLLNQYQDLVYGSYSTLEGKRACQTFLENQGLDWVCETLTPCCKLDCINRLIKCFNQVSQLACQHILQYTGGAQ</sequence>
<gene>
    <name evidence="1" type="ORF">DSO57_1030934</name>
</gene>
<proteinExistence type="predicted"/>
<protein>
    <submittedName>
        <fullName evidence="1">Uncharacterized protein</fullName>
    </submittedName>
</protein>
<keyword evidence="2" id="KW-1185">Reference proteome</keyword>
<evidence type="ECO:0000313" key="1">
    <source>
        <dbReference type="EMBL" id="KAJ9068213.1"/>
    </source>
</evidence>
<reference evidence="1" key="1">
    <citation type="submission" date="2022-04" db="EMBL/GenBank/DDBJ databases">
        <title>Genome of the entomopathogenic fungus Entomophthora muscae.</title>
        <authorList>
            <person name="Elya C."/>
            <person name="Lovett B.R."/>
            <person name="Lee E."/>
            <person name="Macias A.M."/>
            <person name="Hajek A.E."/>
            <person name="De Bivort B.L."/>
            <person name="Kasson M.T."/>
            <person name="De Fine Licht H.H."/>
            <person name="Stajich J.E."/>
        </authorList>
    </citation>
    <scope>NUCLEOTIDE SEQUENCE</scope>
    <source>
        <strain evidence="1">Berkeley</strain>
    </source>
</reference>
<name>A0ACC2T0M7_9FUNG</name>
<dbReference type="Proteomes" id="UP001165960">
    <property type="component" value="Unassembled WGS sequence"/>
</dbReference>
<comment type="caution">
    <text evidence="1">The sequence shown here is derived from an EMBL/GenBank/DDBJ whole genome shotgun (WGS) entry which is preliminary data.</text>
</comment>